<evidence type="ECO:0000256" key="2">
    <source>
        <dbReference type="ARBA" id="ARBA00022771"/>
    </source>
</evidence>
<gene>
    <name evidence="7" type="ORF">LVIROSA_LOCUS9460</name>
</gene>
<dbReference type="PANTHER" id="PTHR33248">
    <property type="entry name" value="ZINC ION-BINDING PROTEIN"/>
    <property type="match status" value="1"/>
</dbReference>
<evidence type="ECO:0000313" key="8">
    <source>
        <dbReference type="Proteomes" id="UP001157418"/>
    </source>
</evidence>
<dbReference type="EMBL" id="CAKMRJ010001112">
    <property type="protein sequence ID" value="CAH1422106.1"/>
    <property type="molecule type" value="Genomic_DNA"/>
</dbReference>
<dbReference type="InterPro" id="IPR010666">
    <property type="entry name" value="Znf_GRF"/>
</dbReference>
<dbReference type="Proteomes" id="UP001157418">
    <property type="component" value="Unassembled WGS sequence"/>
</dbReference>
<reference evidence="7 8" key="1">
    <citation type="submission" date="2022-01" db="EMBL/GenBank/DDBJ databases">
        <authorList>
            <person name="Xiong W."/>
            <person name="Schranz E."/>
        </authorList>
    </citation>
    <scope>NUCLEOTIDE SEQUENCE [LARGE SCALE GENOMIC DNA]</scope>
</reference>
<evidence type="ECO:0000256" key="5">
    <source>
        <dbReference type="SAM" id="Phobius"/>
    </source>
</evidence>
<feature type="domain" description="GRF-type" evidence="6">
    <location>
        <begin position="19"/>
        <end position="61"/>
    </location>
</feature>
<keyword evidence="3" id="KW-0862">Zinc</keyword>
<keyword evidence="8" id="KW-1185">Reference proteome</keyword>
<evidence type="ECO:0000256" key="4">
    <source>
        <dbReference type="SAM" id="Coils"/>
    </source>
</evidence>
<evidence type="ECO:0000259" key="6">
    <source>
        <dbReference type="Pfam" id="PF06839"/>
    </source>
</evidence>
<sequence>MSSSSSWSNNRASFNLRDLCDCTKKLKTLTSWTKDNPGRRFEAFPNSMIPKLDCGYFQWVDPKLTPWYRRLLYNVHEKVLAHEEMIEKQKLLVEEMEKELKRYKSKMQKYKDKNKDLNKQLTVHKSRDGKGCCLVLGLVFVLLVMLFYK</sequence>
<feature type="coiled-coil region" evidence="4">
    <location>
        <begin position="79"/>
        <end position="127"/>
    </location>
</feature>
<evidence type="ECO:0000313" key="7">
    <source>
        <dbReference type="EMBL" id="CAH1422106.1"/>
    </source>
</evidence>
<dbReference type="GO" id="GO:0008270">
    <property type="term" value="F:zinc ion binding"/>
    <property type="evidence" value="ECO:0007669"/>
    <property type="project" value="UniProtKB-KW"/>
</dbReference>
<evidence type="ECO:0000256" key="1">
    <source>
        <dbReference type="ARBA" id="ARBA00022723"/>
    </source>
</evidence>
<dbReference type="Pfam" id="PF06839">
    <property type="entry name" value="Zn_ribbon_GRF"/>
    <property type="match status" value="1"/>
</dbReference>
<protein>
    <recommendedName>
        <fullName evidence="6">GRF-type domain-containing protein</fullName>
    </recommendedName>
</protein>
<keyword evidence="4" id="KW-0175">Coiled coil</keyword>
<accession>A0AAU9M4U2</accession>
<keyword evidence="5" id="KW-0812">Transmembrane</keyword>
<keyword evidence="1" id="KW-0479">Metal-binding</keyword>
<proteinExistence type="predicted"/>
<evidence type="ECO:0000256" key="3">
    <source>
        <dbReference type="ARBA" id="ARBA00022833"/>
    </source>
</evidence>
<keyword evidence="5" id="KW-1133">Transmembrane helix</keyword>
<dbReference type="AlphaFoldDB" id="A0AAU9M4U2"/>
<keyword evidence="5" id="KW-0472">Membrane</keyword>
<keyword evidence="2" id="KW-0863">Zinc-finger</keyword>
<organism evidence="7 8">
    <name type="scientific">Lactuca virosa</name>
    <dbReference type="NCBI Taxonomy" id="75947"/>
    <lineage>
        <taxon>Eukaryota</taxon>
        <taxon>Viridiplantae</taxon>
        <taxon>Streptophyta</taxon>
        <taxon>Embryophyta</taxon>
        <taxon>Tracheophyta</taxon>
        <taxon>Spermatophyta</taxon>
        <taxon>Magnoliopsida</taxon>
        <taxon>eudicotyledons</taxon>
        <taxon>Gunneridae</taxon>
        <taxon>Pentapetalae</taxon>
        <taxon>asterids</taxon>
        <taxon>campanulids</taxon>
        <taxon>Asterales</taxon>
        <taxon>Asteraceae</taxon>
        <taxon>Cichorioideae</taxon>
        <taxon>Cichorieae</taxon>
        <taxon>Lactucinae</taxon>
        <taxon>Lactuca</taxon>
    </lineage>
</organism>
<comment type="caution">
    <text evidence="7">The sequence shown here is derived from an EMBL/GenBank/DDBJ whole genome shotgun (WGS) entry which is preliminary data.</text>
</comment>
<feature type="transmembrane region" description="Helical" evidence="5">
    <location>
        <begin position="131"/>
        <end position="148"/>
    </location>
</feature>
<name>A0AAU9M4U2_9ASTR</name>